<proteinExistence type="predicted"/>
<sequence length="63" mass="7234">MPAQTDTYRGCKSWSALLAKPHGDHHHTCNYGDSIIYPNSNPIHHACTKYSWREIKLLRKVGQ</sequence>
<reference evidence="1" key="1">
    <citation type="submission" date="2014-09" db="EMBL/GenBank/DDBJ databases">
        <authorList>
            <person name="Magalhaes I.L.F."/>
            <person name="Oliveira U."/>
            <person name="Santos F.R."/>
            <person name="Vidigal T.H.D.A."/>
            <person name="Brescovit A.D."/>
            <person name="Santos A.J."/>
        </authorList>
    </citation>
    <scope>NUCLEOTIDE SEQUENCE</scope>
    <source>
        <tissue evidence="1">Shoot tissue taken approximately 20 cm above the soil surface</tissue>
    </source>
</reference>
<accession>A0A0A9F6M3</accession>
<organism evidence="1">
    <name type="scientific">Arundo donax</name>
    <name type="common">Giant reed</name>
    <name type="synonym">Donax arundinaceus</name>
    <dbReference type="NCBI Taxonomy" id="35708"/>
    <lineage>
        <taxon>Eukaryota</taxon>
        <taxon>Viridiplantae</taxon>
        <taxon>Streptophyta</taxon>
        <taxon>Embryophyta</taxon>
        <taxon>Tracheophyta</taxon>
        <taxon>Spermatophyta</taxon>
        <taxon>Magnoliopsida</taxon>
        <taxon>Liliopsida</taxon>
        <taxon>Poales</taxon>
        <taxon>Poaceae</taxon>
        <taxon>PACMAD clade</taxon>
        <taxon>Arundinoideae</taxon>
        <taxon>Arundineae</taxon>
        <taxon>Arundo</taxon>
    </lineage>
</organism>
<name>A0A0A9F6M3_ARUDO</name>
<dbReference type="AlphaFoldDB" id="A0A0A9F6M3"/>
<protein>
    <submittedName>
        <fullName evidence="1">Uncharacterized protein</fullName>
    </submittedName>
</protein>
<reference evidence="1" key="2">
    <citation type="journal article" date="2015" name="Data Brief">
        <title>Shoot transcriptome of the giant reed, Arundo donax.</title>
        <authorList>
            <person name="Barrero R.A."/>
            <person name="Guerrero F.D."/>
            <person name="Moolhuijzen P."/>
            <person name="Goolsby J.A."/>
            <person name="Tidwell J."/>
            <person name="Bellgard S.E."/>
            <person name="Bellgard M.I."/>
        </authorList>
    </citation>
    <scope>NUCLEOTIDE SEQUENCE</scope>
    <source>
        <tissue evidence="1">Shoot tissue taken approximately 20 cm above the soil surface</tissue>
    </source>
</reference>
<dbReference type="EMBL" id="GBRH01189251">
    <property type="protein sequence ID" value="JAE08645.1"/>
    <property type="molecule type" value="Transcribed_RNA"/>
</dbReference>
<evidence type="ECO:0000313" key="1">
    <source>
        <dbReference type="EMBL" id="JAE08645.1"/>
    </source>
</evidence>